<keyword evidence="2" id="KW-1185">Reference proteome</keyword>
<comment type="caution">
    <text evidence="1">The sequence shown here is derived from an EMBL/GenBank/DDBJ whole genome shotgun (WGS) entry which is preliminary data.</text>
</comment>
<gene>
    <name evidence="1" type="ORF">Pyn_03437</name>
</gene>
<name>A0A314YYE4_PRUYE</name>
<sequence>MKQLELARSKDCVHGVKDSLAAENMRIASSGSCWSFHVTSVCGRSSHTYQNALFNFSGTRLWIFRSKGLLGCMTSAVRSPAEDYQPVWVKR</sequence>
<reference evidence="1 2" key="1">
    <citation type="submission" date="2018-02" db="EMBL/GenBank/DDBJ databases">
        <title>Draft genome of wild Prunus yedoensis var. nudiflora.</title>
        <authorList>
            <person name="Baek S."/>
            <person name="Kim J.-H."/>
            <person name="Choi K."/>
            <person name="Kim G.-B."/>
            <person name="Cho A."/>
            <person name="Jang H."/>
            <person name="Shin C.-H."/>
            <person name="Yu H.-J."/>
            <person name="Mun J.-H."/>
        </authorList>
    </citation>
    <scope>NUCLEOTIDE SEQUENCE [LARGE SCALE GENOMIC DNA]</scope>
    <source>
        <strain evidence="2">cv. Jeju island</strain>
        <tissue evidence="1">Leaf</tissue>
    </source>
</reference>
<organism evidence="1 2">
    <name type="scientific">Prunus yedoensis var. nudiflora</name>
    <dbReference type="NCBI Taxonomy" id="2094558"/>
    <lineage>
        <taxon>Eukaryota</taxon>
        <taxon>Viridiplantae</taxon>
        <taxon>Streptophyta</taxon>
        <taxon>Embryophyta</taxon>
        <taxon>Tracheophyta</taxon>
        <taxon>Spermatophyta</taxon>
        <taxon>Magnoliopsida</taxon>
        <taxon>eudicotyledons</taxon>
        <taxon>Gunneridae</taxon>
        <taxon>Pentapetalae</taxon>
        <taxon>rosids</taxon>
        <taxon>fabids</taxon>
        <taxon>Rosales</taxon>
        <taxon>Rosaceae</taxon>
        <taxon>Amygdaloideae</taxon>
        <taxon>Amygdaleae</taxon>
        <taxon>Prunus</taxon>
    </lineage>
</organism>
<dbReference type="Proteomes" id="UP000250321">
    <property type="component" value="Unassembled WGS sequence"/>
</dbReference>
<dbReference type="EMBL" id="PJQY01000524">
    <property type="protein sequence ID" value="PQQ10314.1"/>
    <property type="molecule type" value="Genomic_DNA"/>
</dbReference>
<dbReference type="AlphaFoldDB" id="A0A314YYE4"/>
<accession>A0A314YYE4</accession>
<evidence type="ECO:0000313" key="2">
    <source>
        <dbReference type="Proteomes" id="UP000250321"/>
    </source>
</evidence>
<protein>
    <submittedName>
        <fullName evidence="1">Uncharacterized protein</fullName>
    </submittedName>
</protein>
<proteinExistence type="predicted"/>
<evidence type="ECO:0000313" key="1">
    <source>
        <dbReference type="EMBL" id="PQQ10314.1"/>
    </source>
</evidence>